<sequence>MKCQCKFKVTIYKGIIDYLLSSTHFTLKDIANHTGAPISSIRSIYHDQTIPPHFLSEIALTRLYQIILDIQMNKNKLHSDSE</sequence>
<protein>
    <recommendedName>
        <fullName evidence="3">HTH cro/C1-type domain-containing protein</fullName>
    </recommendedName>
</protein>
<dbReference type="STRING" id="45074.Lsan_2784"/>
<reference evidence="1 2" key="1">
    <citation type="submission" date="2015-11" db="EMBL/GenBank/DDBJ databases">
        <title>Genomic analysis of 38 Legionella species identifies large and diverse effector repertoires.</title>
        <authorList>
            <person name="Burstein D."/>
            <person name="Amaro F."/>
            <person name="Zusman T."/>
            <person name="Lifshitz Z."/>
            <person name="Cohen O."/>
            <person name="Gilbert J.A."/>
            <person name="Pupko T."/>
            <person name="Shuman H.A."/>
            <person name="Segal G."/>
        </authorList>
    </citation>
    <scope>NUCLEOTIDE SEQUENCE [LARGE SCALE GENOMIC DNA]</scope>
    <source>
        <strain evidence="1 2">SC-63-C7</strain>
    </source>
</reference>
<comment type="caution">
    <text evidence="1">The sequence shown here is derived from an EMBL/GenBank/DDBJ whole genome shotgun (WGS) entry which is preliminary data.</text>
</comment>
<name>A0A0W0YIA5_9GAMM</name>
<evidence type="ECO:0008006" key="3">
    <source>
        <dbReference type="Google" id="ProtNLM"/>
    </source>
</evidence>
<evidence type="ECO:0000313" key="1">
    <source>
        <dbReference type="EMBL" id="KTD56624.1"/>
    </source>
</evidence>
<gene>
    <name evidence="1" type="ORF">Lsan_2784</name>
</gene>
<proteinExistence type="predicted"/>
<dbReference type="PATRIC" id="fig|45074.5.peg.2993"/>
<dbReference type="EMBL" id="LNYU01000081">
    <property type="protein sequence ID" value="KTD56624.1"/>
    <property type="molecule type" value="Genomic_DNA"/>
</dbReference>
<evidence type="ECO:0000313" key="2">
    <source>
        <dbReference type="Proteomes" id="UP000054703"/>
    </source>
</evidence>
<dbReference type="AlphaFoldDB" id="A0A0W0YIA5"/>
<accession>A0A0W0YIA5</accession>
<dbReference type="Proteomes" id="UP000054703">
    <property type="component" value="Unassembled WGS sequence"/>
</dbReference>
<keyword evidence="2" id="KW-1185">Reference proteome</keyword>
<organism evidence="1 2">
    <name type="scientific">Legionella santicrucis</name>
    <dbReference type="NCBI Taxonomy" id="45074"/>
    <lineage>
        <taxon>Bacteria</taxon>
        <taxon>Pseudomonadati</taxon>
        <taxon>Pseudomonadota</taxon>
        <taxon>Gammaproteobacteria</taxon>
        <taxon>Legionellales</taxon>
        <taxon>Legionellaceae</taxon>
        <taxon>Legionella</taxon>
    </lineage>
</organism>
<dbReference type="OrthoDB" id="5643102at2"/>